<reference evidence="1 2" key="1">
    <citation type="submission" date="2016-11" db="EMBL/GenBank/DDBJ databases">
        <authorList>
            <person name="Jaros S."/>
            <person name="Januszkiewicz K."/>
            <person name="Wedrychowicz H."/>
        </authorList>
    </citation>
    <scope>NUCLEOTIDE SEQUENCE [LARGE SCALE GENOMIC DNA]</scope>
    <source>
        <strain evidence="1 2">GAS242</strain>
    </source>
</reference>
<protein>
    <submittedName>
        <fullName evidence="1">Uncharacterized protein</fullName>
    </submittedName>
</protein>
<dbReference type="Proteomes" id="UP000190675">
    <property type="component" value="Chromosome I"/>
</dbReference>
<proteinExistence type="predicted"/>
<dbReference type="OrthoDB" id="8241295at2"/>
<evidence type="ECO:0000313" key="1">
    <source>
        <dbReference type="EMBL" id="SHH06095.1"/>
    </source>
</evidence>
<name>A0A1M5PW39_9BRAD</name>
<gene>
    <name evidence="1" type="ORF">SAMN05444169_5519</name>
</gene>
<evidence type="ECO:0000313" key="2">
    <source>
        <dbReference type="Proteomes" id="UP000190675"/>
    </source>
</evidence>
<dbReference type="EMBL" id="LT670818">
    <property type="protein sequence ID" value="SHH06095.1"/>
    <property type="molecule type" value="Genomic_DNA"/>
</dbReference>
<organism evidence="1 2">
    <name type="scientific">Bradyrhizobium erythrophlei</name>
    <dbReference type="NCBI Taxonomy" id="1437360"/>
    <lineage>
        <taxon>Bacteria</taxon>
        <taxon>Pseudomonadati</taxon>
        <taxon>Pseudomonadota</taxon>
        <taxon>Alphaproteobacteria</taxon>
        <taxon>Hyphomicrobiales</taxon>
        <taxon>Nitrobacteraceae</taxon>
        <taxon>Bradyrhizobium</taxon>
    </lineage>
</organism>
<dbReference type="AlphaFoldDB" id="A0A1M5PW39"/>
<accession>A0A1M5PW39</accession>
<sequence>MVKGWRRPFEDPIPLPRGRALVTLRDAAEYITKLPKAEHDAPEWQAAMEALLLVAESGGPTMFARIGVMRALNRQVERVFIPERKETHWGKRKLARDQ</sequence>